<proteinExistence type="predicted"/>
<organism evidence="1 2">
    <name type="scientific">Catharanthus roseus</name>
    <name type="common">Madagascar periwinkle</name>
    <name type="synonym">Vinca rosea</name>
    <dbReference type="NCBI Taxonomy" id="4058"/>
    <lineage>
        <taxon>Eukaryota</taxon>
        <taxon>Viridiplantae</taxon>
        <taxon>Streptophyta</taxon>
        <taxon>Embryophyta</taxon>
        <taxon>Tracheophyta</taxon>
        <taxon>Spermatophyta</taxon>
        <taxon>Magnoliopsida</taxon>
        <taxon>eudicotyledons</taxon>
        <taxon>Gunneridae</taxon>
        <taxon>Pentapetalae</taxon>
        <taxon>asterids</taxon>
        <taxon>lamiids</taxon>
        <taxon>Gentianales</taxon>
        <taxon>Apocynaceae</taxon>
        <taxon>Rauvolfioideae</taxon>
        <taxon>Vinceae</taxon>
        <taxon>Catharanthinae</taxon>
        <taxon>Catharanthus</taxon>
    </lineage>
</organism>
<dbReference type="EMBL" id="CM044704">
    <property type="protein sequence ID" value="KAI5667310.1"/>
    <property type="molecule type" value="Genomic_DNA"/>
</dbReference>
<evidence type="ECO:0000313" key="2">
    <source>
        <dbReference type="Proteomes" id="UP001060085"/>
    </source>
</evidence>
<reference evidence="2" key="1">
    <citation type="journal article" date="2023" name="Nat. Plants">
        <title>Single-cell RNA sequencing provides a high-resolution roadmap for understanding the multicellular compartmentation of specialized metabolism.</title>
        <authorList>
            <person name="Sun S."/>
            <person name="Shen X."/>
            <person name="Li Y."/>
            <person name="Li Y."/>
            <person name="Wang S."/>
            <person name="Li R."/>
            <person name="Zhang H."/>
            <person name="Shen G."/>
            <person name="Guo B."/>
            <person name="Wei J."/>
            <person name="Xu J."/>
            <person name="St-Pierre B."/>
            <person name="Chen S."/>
            <person name="Sun C."/>
        </authorList>
    </citation>
    <scope>NUCLEOTIDE SEQUENCE [LARGE SCALE GENOMIC DNA]</scope>
</reference>
<dbReference type="Proteomes" id="UP001060085">
    <property type="component" value="Linkage Group LG04"/>
</dbReference>
<sequence length="206" mass="23765">MAMYCFDSRLRQVLFHQHLHITYLRYRGYRHPGLRTSLPRTRLCFEKYSVLGDNGVNADQNFAEKSLISSIGCAEFARRFRVRGLTRDLSLVFFRSLPNSYNPFGLIAVHHKHPGCRVTTLARVGAGYKALARFYQSRSYHGMVPVMNHNWKVTRSDPSLLRFGLFWRIYDLVALKGIGFMPPILEPLSRSLVDYPYIQGGFLGTK</sequence>
<keyword evidence="2" id="KW-1185">Reference proteome</keyword>
<name>A0ACC0B3S0_CATRO</name>
<comment type="caution">
    <text evidence="1">The sequence shown here is derived from an EMBL/GenBank/DDBJ whole genome shotgun (WGS) entry which is preliminary data.</text>
</comment>
<evidence type="ECO:0000313" key="1">
    <source>
        <dbReference type="EMBL" id="KAI5667310.1"/>
    </source>
</evidence>
<protein>
    <submittedName>
        <fullName evidence="1">Uncharacterized protein</fullName>
    </submittedName>
</protein>
<gene>
    <name evidence="1" type="ORF">M9H77_17163</name>
</gene>
<accession>A0ACC0B3S0</accession>